<dbReference type="Proteomes" id="UP001194468">
    <property type="component" value="Unassembled WGS sequence"/>
</dbReference>
<protein>
    <submittedName>
        <fullName evidence="1">Uncharacterized protein</fullName>
    </submittedName>
</protein>
<proteinExistence type="predicted"/>
<organism evidence="1 2">
    <name type="scientific">Boletus edulis BED1</name>
    <dbReference type="NCBI Taxonomy" id="1328754"/>
    <lineage>
        <taxon>Eukaryota</taxon>
        <taxon>Fungi</taxon>
        <taxon>Dikarya</taxon>
        <taxon>Basidiomycota</taxon>
        <taxon>Agaricomycotina</taxon>
        <taxon>Agaricomycetes</taxon>
        <taxon>Agaricomycetidae</taxon>
        <taxon>Boletales</taxon>
        <taxon>Boletineae</taxon>
        <taxon>Boletaceae</taxon>
        <taxon>Boletoideae</taxon>
        <taxon>Boletus</taxon>
    </lineage>
</organism>
<dbReference type="AlphaFoldDB" id="A0AAD4GEA4"/>
<evidence type="ECO:0000313" key="2">
    <source>
        <dbReference type="Proteomes" id="UP001194468"/>
    </source>
</evidence>
<gene>
    <name evidence="1" type="ORF">L210DRAFT_2174994</name>
</gene>
<sequence length="169" mass="19300">MPRRRIWFGLTTFYLRSSRDIKRHSTRVLYERPRAYVALTCPGIHLPPHCLGNGHSRTTIKIQRGEVVVRVAGADVSSEVRTARETMWVEEDRTSVCHPSLRSVDNMAQLHESLTSLGRPGARRRCHSGWQWMESQIQCCARARSRWSALMVAASRETNRVCQSAHGMS</sequence>
<accession>A0AAD4GEA4</accession>
<keyword evidence="2" id="KW-1185">Reference proteome</keyword>
<dbReference type="EMBL" id="WHUW01000013">
    <property type="protein sequence ID" value="KAF8439717.1"/>
    <property type="molecule type" value="Genomic_DNA"/>
</dbReference>
<evidence type="ECO:0000313" key="1">
    <source>
        <dbReference type="EMBL" id="KAF8439717.1"/>
    </source>
</evidence>
<comment type="caution">
    <text evidence="1">The sequence shown here is derived from an EMBL/GenBank/DDBJ whole genome shotgun (WGS) entry which is preliminary data.</text>
</comment>
<name>A0AAD4GEA4_BOLED</name>
<reference evidence="1" key="2">
    <citation type="journal article" date="2020" name="Nat. Commun.">
        <title>Large-scale genome sequencing of mycorrhizal fungi provides insights into the early evolution of symbiotic traits.</title>
        <authorList>
            <person name="Miyauchi S."/>
            <person name="Kiss E."/>
            <person name="Kuo A."/>
            <person name="Drula E."/>
            <person name="Kohler A."/>
            <person name="Sanchez-Garcia M."/>
            <person name="Morin E."/>
            <person name="Andreopoulos B."/>
            <person name="Barry K.W."/>
            <person name="Bonito G."/>
            <person name="Buee M."/>
            <person name="Carver A."/>
            <person name="Chen C."/>
            <person name="Cichocki N."/>
            <person name="Clum A."/>
            <person name="Culley D."/>
            <person name="Crous P.W."/>
            <person name="Fauchery L."/>
            <person name="Girlanda M."/>
            <person name="Hayes R.D."/>
            <person name="Keri Z."/>
            <person name="LaButti K."/>
            <person name="Lipzen A."/>
            <person name="Lombard V."/>
            <person name="Magnuson J."/>
            <person name="Maillard F."/>
            <person name="Murat C."/>
            <person name="Nolan M."/>
            <person name="Ohm R.A."/>
            <person name="Pangilinan J."/>
            <person name="Pereira M.F."/>
            <person name="Perotto S."/>
            <person name="Peter M."/>
            <person name="Pfister S."/>
            <person name="Riley R."/>
            <person name="Sitrit Y."/>
            <person name="Stielow J.B."/>
            <person name="Szollosi G."/>
            <person name="Zifcakova L."/>
            <person name="Stursova M."/>
            <person name="Spatafora J.W."/>
            <person name="Tedersoo L."/>
            <person name="Vaario L.M."/>
            <person name="Yamada A."/>
            <person name="Yan M."/>
            <person name="Wang P."/>
            <person name="Xu J."/>
            <person name="Bruns T."/>
            <person name="Baldrian P."/>
            <person name="Vilgalys R."/>
            <person name="Dunand C."/>
            <person name="Henrissat B."/>
            <person name="Grigoriev I.V."/>
            <person name="Hibbett D."/>
            <person name="Nagy L.G."/>
            <person name="Martin F.M."/>
        </authorList>
    </citation>
    <scope>NUCLEOTIDE SEQUENCE</scope>
    <source>
        <strain evidence="1">BED1</strain>
    </source>
</reference>
<reference evidence="1" key="1">
    <citation type="submission" date="2019-10" db="EMBL/GenBank/DDBJ databases">
        <authorList>
            <consortium name="DOE Joint Genome Institute"/>
            <person name="Kuo A."/>
            <person name="Miyauchi S."/>
            <person name="Kiss E."/>
            <person name="Drula E."/>
            <person name="Kohler A."/>
            <person name="Sanchez-Garcia M."/>
            <person name="Andreopoulos B."/>
            <person name="Barry K.W."/>
            <person name="Bonito G."/>
            <person name="Buee M."/>
            <person name="Carver A."/>
            <person name="Chen C."/>
            <person name="Cichocki N."/>
            <person name="Clum A."/>
            <person name="Culley D."/>
            <person name="Crous P.W."/>
            <person name="Fauchery L."/>
            <person name="Girlanda M."/>
            <person name="Hayes R."/>
            <person name="Keri Z."/>
            <person name="LaButti K."/>
            <person name="Lipzen A."/>
            <person name="Lombard V."/>
            <person name="Magnuson J."/>
            <person name="Maillard F."/>
            <person name="Morin E."/>
            <person name="Murat C."/>
            <person name="Nolan M."/>
            <person name="Ohm R."/>
            <person name="Pangilinan J."/>
            <person name="Pereira M."/>
            <person name="Perotto S."/>
            <person name="Peter M."/>
            <person name="Riley R."/>
            <person name="Sitrit Y."/>
            <person name="Stielow B."/>
            <person name="Szollosi G."/>
            <person name="Zifcakova L."/>
            <person name="Stursova M."/>
            <person name="Spatafora J.W."/>
            <person name="Tedersoo L."/>
            <person name="Vaario L.-M."/>
            <person name="Yamada A."/>
            <person name="Yan M."/>
            <person name="Wang P."/>
            <person name="Xu J."/>
            <person name="Bruns T."/>
            <person name="Baldrian P."/>
            <person name="Vilgalys R."/>
            <person name="Henrissat B."/>
            <person name="Grigoriev I.V."/>
            <person name="Hibbett D."/>
            <person name="Nagy L.G."/>
            <person name="Martin F.M."/>
        </authorList>
    </citation>
    <scope>NUCLEOTIDE SEQUENCE</scope>
    <source>
        <strain evidence="1">BED1</strain>
    </source>
</reference>